<evidence type="ECO:0000313" key="7">
    <source>
        <dbReference type="Proteomes" id="UP000033109"/>
    </source>
</evidence>
<sequence length="131" mass="14995">MTTAHIKKDITSTEDIKLLIDPFYDSVNEDELLAPIFNQVAKVDWQHHLPTMYSFWGSLLIGGIAYNGRPFPKHLNLPINKEHFARWISLFTQTVDELFEGTKAEEAKLKAHSIARTFQMRMGLLGIMGHV</sequence>
<dbReference type="CDD" id="cd08916">
    <property type="entry name" value="TrHb3_P"/>
    <property type="match status" value="1"/>
</dbReference>
<evidence type="ECO:0000256" key="3">
    <source>
        <dbReference type="ARBA" id="ARBA00022723"/>
    </source>
</evidence>
<dbReference type="InterPro" id="IPR001486">
    <property type="entry name" value="Hemoglobin_trunc"/>
</dbReference>
<proteinExistence type="predicted"/>
<evidence type="ECO:0000256" key="4">
    <source>
        <dbReference type="ARBA" id="ARBA00023004"/>
    </source>
</evidence>
<dbReference type="RefSeq" id="WP_046309309.1">
    <property type="nucleotide sequence ID" value="NZ_CBCSCY010000030.1"/>
</dbReference>
<gene>
    <name evidence="6" type="ORF">PKOR_04235</name>
</gene>
<dbReference type="KEGG" id="pko:PKOR_04235"/>
<dbReference type="GO" id="GO:0019825">
    <property type="term" value="F:oxygen binding"/>
    <property type="evidence" value="ECO:0007669"/>
    <property type="project" value="InterPro"/>
</dbReference>
<reference evidence="6 7" key="1">
    <citation type="journal article" date="2015" name="Sci. Rep.">
        <title>Unraveling adaptation of Pontibacter korlensis to radiation and infertility in desert through complete genome and comparative transcriptomic analysis.</title>
        <authorList>
            <person name="Dai J."/>
            <person name="Dai W."/>
            <person name="Qiu C."/>
            <person name="Yang Z."/>
            <person name="Zhang Y."/>
            <person name="Zhou M."/>
            <person name="Zhang L."/>
            <person name="Fang C."/>
            <person name="Gao Q."/>
            <person name="Yang Q."/>
            <person name="Li X."/>
            <person name="Wang Z."/>
            <person name="Wang Z."/>
            <person name="Jia Z."/>
            <person name="Chen X."/>
        </authorList>
    </citation>
    <scope>NUCLEOTIDE SEQUENCE [LARGE SCALE GENOMIC DNA]</scope>
    <source>
        <strain evidence="6 7">X14-1T</strain>
    </source>
</reference>
<dbReference type="PATRIC" id="fig|400092.3.peg.947"/>
<keyword evidence="1" id="KW-0813">Transport</keyword>
<evidence type="ECO:0000256" key="2">
    <source>
        <dbReference type="ARBA" id="ARBA00022617"/>
    </source>
</evidence>
<dbReference type="GO" id="GO:0046872">
    <property type="term" value="F:metal ion binding"/>
    <property type="evidence" value="ECO:0007669"/>
    <property type="project" value="UniProtKB-KW"/>
</dbReference>
<keyword evidence="3 5" id="KW-0479">Metal-binding</keyword>
<evidence type="ECO:0000256" key="1">
    <source>
        <dbReference type="ARBA" id="ARBA00022448"/>
    </source>
</evidence>
<protein>
    <submittedName>
        <fullName evidence="6">SEC-independent protein translocase TATC</fullName>
    </submittedName>
</protein>
<dbReference type="InterPro" id="IPR012292">
    <property type="entry name" value="Globin/Proto"/>
</dbReference>
<dbReference type="HOGENOM" id="CLU_104957_3_1_10"/>
<accession>A0A0E3ZDJ9</accession>
<dbReference type="Proteomes" id="UP000033109">
    <property type="component" value="Chromosome"/>
</dbReference>
<dbReference type="STRING" id="400092.PKOR_04235"/>
<name>A0A0E3ZDJ9_9BACT</name>
<keyword evidence="7" id="KW-1185">Reference proteome</keyword>
<feature type="binding site" description="distal binding residue" evidence="5">
    <location>
        <position position="47"/>
    </location>
    <ligand>
        <name>heme</name>
        <dbReference type="ChEBI" id="CHEBI:30413"/>
    </ligand>
    <ligandPart>
        <name>Fe</name>
        <dbReference type="ChEBI" id="CHEBI:18248"/>
    </ligandPart>
</feature>
<dbReference type="OrthoDB" id="25954at2"/>
<dbReference type="Pfam" id="PF01152">
    <property type="entry name" value="Bac_globin"/>
    <property type="match status" value="1"/>
</dbReference>
<dbReference type="SUPFAM" id="SSF46458">
    <property type="entry name" value="Globin-like"/>
    <property type="match status" value="1"/>
</dbReference>
<evidence type="ECO:0000313" key="6">
    <source>
        <dbReference type="EMBL" id="AKD02469.1"/>
    </source>
</evidence>
<dbReference type="Gene3D" id="1.10.490.10">
    <property type="entry name" value="Globins"/>
    <property type="match status" value="1"/>
</dbReference>
<organism evidence="6 7">
    <name type="scientific">Pontibacter korlensis</name>
    <dbReference type="NCBI Taxonomy" id="400092"/>
    <lineage>
        <taxon>Bacteria</taxon>
        <taxon>Pseudomonadati</taxon>
        <taxon>Bacteroidota</taxon>
        <taxon>Cytophagia</taxon>
        <taxon>Cytophagales</taxon>
        <taxon>Hymenobacteraceae</taxon>
        <taxon>Pontibacter</taxon>
    </lineage>
</organism>
<keyword evidence="2 5" id="KW-0349">Heme</keyword>
<dbReference type="GO" id="GO:0020037">
    <property type="term" value="F:heme binding"/>
    <property type="evidence" value="ECO:0007669"/>
    <property type="project" value="InterPro"/>
</dbReference>
<dbReference type="EMBL" id="CP009621">
    <property type="protein sequence ID" value="AKD02469.1"/>
    <property type="molecule type" value="Genomic_DNA"/>
</dbReference>
<keyword evidence="4 5" id="KW-0408">Iron</keyword>
<dbReference type="AlphaFoldDB" id="A0A0E3ZDJ9"/>
<evidence type="ECO:0000256" key="5">
    <source>
        <dbReference type="PIRSR" id="PIRSR601486-1"/>
    </source>
</evidence>
<dbReference type="InterPro" id="IPR009050">
    <property type="entry name" value="Globin-like_sf"/>
</dbReference>